<dbReference type="PANTHER" id="PTHR43343">
    <property type="entry name" value="PEPTIDASE S12"/>
    <property type="match status" value="1"/>
</dbReference>
<dbReference type="Gene3D" id="2.40.10.10">
    <property type="entry name" value="Trypsin-like serine proteases"/>
    <property type="match status" value="1"/>
</dbReference>
<dbReference type="InterPro" id="IPR009003">
    <property type="entry name" value="Peptidase_S1_PA"/>
</dbReference>
<keyword evidence="3" id="KW-0378">Hydrolase</keyword>
<accession>A0A1G1V087</accession>
<name>A0A1G1V087_9BACT</name>
<evidence type="ECO:0000313" key="5">
    <source>
        <dbReference type="EMBL" id="OGY08803.1"/>
    </source>
</evidence>
<protein>
    <recommendedName>
        <fullName evidence="7">Serine protease</fullName>
    </recommendedName>
</protein>
<dbReference type="GO" id="GO:0008233">
    <property type="term" value="F:peptidase activity"/>
    <property type="evidence" value="ECO:0007669"/>
    <property type="project" value="UniProtKB-KW"/>
</dbReference>
<evidence type="ECO:0000256" key="3">
    <source>
        <dbReference type="ARBA" id="ARBA00022801"/>
    </source>
</evidence>
<feature type="transmembrane region" description="Helical" evidence="4">
    <location>
        <begin position="644"/>
        <end position="664"/>
    </location>
</feature>
<dbReference type="SUPFAM" id="SSF50494">
    <property type="entry name" value="Trypsin-like serine proteases"/>
    <property type="match status" value="1"/>
</dbReference>
<evidence type="ECO:0000256" key="4">
    <source>
        <dbReference type="SAM" id="Phobius"/>
    </source>
</evidence>
<dbReference type="GO" id="GO:0006508">
    <property type="term" value="P:proteolysis"/>
    <property type="evidence" value="ECO:0007669"/>
    <property type="project" value="UniProtKB-KW"/>
</dbReference>
<dbReference type="InterPro" id="IPR051201">
    <property type="entry name" value="Chloro_Bact_Ser_Proteases"/>
</dbReference>
<dbReference type="Pfam" id="PF13365">
    <property type="entry name" value="Trypsin_2"/>
    <property type="match status" value="1"/>
</dbReference>
<organism evidence="5 6">
    <name type="scientific">Candidatus Blackburnbacteria bacterium RIFCSPHIGHO2_01_FULL_43_15b</name>
    <dbReference type="NCBI Taxonomy" id="1797513"/>
    <lineage>
        <taxon>Bacteria</taxon>
        <taxon>Candidatus Blackburniibacteriota</taxon>
    </lineage>
</organism>
<dbReference type="Proteomes" id="UP000177967">
    <property type="component" value="Unassembled WGS sequence"/>
</dbReference>
<comment type="similarity">
    <text evidence="1">Belongs to the peptidase S1C family.</text>
</comment>
<keyword evidence="2" id="KW-0645">Protease</keyword>
<evidence type="ECO:0000313" key="6">
    <source>
        <dbReference type="Proteomes" id="UP000177967"/>
    </source>
</evidence>
<reference evidence="5 6" key="1">
    <citation type="journal article" date="2016" name="Nat. Commun.">
        <title>Thousands of microbial genomes shed light on interconnected biogeochemical processes in an aquifer system.</title>
        <authorList>
            <person name="Anantharaman K."/>
            <person name="Brown C.T."/>
            <person name="Hug L.A."/>
            <person name="Sharon I."/>
            <person name="Castelle C.J."/>
            <person name="Probst A.J."/>
            <person name="Thomas B.C."/>
            <person name="Singh A."/>
            <person name="Wilkins M.J."/>
            <person name="Karaoz U."/>
            <person name="Brodie E.L."/>
            <person name="Williams K.H."/>
            <person name="Hubbard S.S."/>
            <person name="Banfield J.F."/>
        </authorList>
    </citation>
    <scope>NUCLEOTIDE SEQUENCE [LARGE SCALE GENOMIC DNA]</scope>
</reference>
<keyword evidence="4" id="KW-1133">Transmembrane helix</keyword>
<dbReference type="Gene3D" id="2.40.10.120">
    <property type="match status" value="1"/>
</dbReference>
<dbReference type="STRING" id="1797513.A2782_02340"/>
<evidence type="ECO:0000256" key="1">
    <source>
        <dbReference type="ARBA" id="ARBA00010541"/>
    </source>
</evidence>
<dbReference type="EMBL" id="MHBW01000020">
    <property type="protein sequence ID" value="OGY08803.1"/>
    <property type="molecule type" value="Genomic_DNA"/>
</dbReference>
<gene>
    <name evidence="5" type="ORF">A2782_02340</name>
</gene>
<evidence type="ECO:0000256" key="2">
    <source>
        <dbReference type="ARBA" id="ARBA00022670"/>
    </source>
</evidence>
<dbReference type="InterPro" id="IPR043504">
    <property type="entry name" value="Peptidase_S1_PA_chymotrypsin"/>
</dbReference>
<dbReference type="PANTHER" id="PTHR43343:SF3">
    <property type="entry name" value="PROTEASE DO-LIKE 8, CHLOROPLASTIC"/>
    <property type="match status" value="1"/>
</dbReference>
<comment type="caution">
    <text evidence="5">The sequence shown here is derived from an EMBL/GenBank/DDBJ whole genome shotgun (WGS) entry which is preliminary data.</text>
</comment>
<dbReference type="AlphaFoldDB" id="A0A1G1V087"/>
<keyword evidence="4" id="KW-0472">Membrane</keyword>
<keyword evidence="4" id="KW-0812">Transmembrane</keyword>
<sequence>MYNSNFHSAASHIPIVLYHKKTVGRLCYSKYVEKPAYTPSKLPFLKNAIPSLFVLSVLFTGLTAGSVLLQQKQDIRNKAAELPLEETQKTITQTYISQYGYQISFDPTFWTSSQDLADKNLQEVTFLLQKEGIAQVKIQISPPPKAQSPVKSEKITRAGKDLNKLTYEESSLGQTSIYYRYEIEIGVNTLVIEAKYPQLDSVSAVFAEKFVDSILETTFGNNQVKGISSSYSESQAIELAKPSIVNITHLYCNTVTANKDKTVFLKQEYVICNNAKGTGFIINKEGYIATNGHVVQVFPEETLTKAFFENQGALATDIVREIFLNFENRRISSSDAEIILANSRNNPLFFNSLLSYAYNLLDQKAISTNRKDSIYFINTGTEPIDIDFEKLQKGQLPTQNTLLTSQSVKAARLVGYDYPNRYTPNAILHNKLPLGSDVAILKLEGGEKTSLPILKLGTTDTLKDGDPLLVIGYPGLVEGFESPGSLINYSSSVKPTITRGVVSSVKTDQAGNKLIQTDASIERGNSGGPALNINSEVVGIATYGFASGSGNYNFLRDVEDLKKLAKKYNVSTSGESESSTLWAKGLKHFWSGQYKKAIPFFQKAQLLFPSPIFQEYIEKSQQAVKDGKNINVFQKTFSSTPISAVIFLLLAGLTGGAATSLLIITKTNFFPKTKQLLT</sequence>
<proteinExistence type="inferred from homology"/>
<evidence type="ECO:0008006" key="7">
    <source>
        <dbReference type="Google" id="ProtNLM"/>
    </source>
</evidence>